<proteinExistence type="predicted"/>
<keyword evidence="2" id="KW-1185">Reference proteome</keyword>
<sequence>MFSTRVFSLTRCRRARIDSQLDHWLFLKHTVIRTIDIPKNVSANGNAPKSPNIRQQFYDDSKAHRSKFRNGLLEPPSEVEREAELININCSCRVAAPKMKAPLPAFSCSRTKRIKRSVRIIQ</sequence>
<gene>
    <name evidence="1" type="ORF">CALMAC_LOCUS20737</name>
</gene>
<evidence type="ECO:0000313" key="2">
    <source>
        <dbReference type="Proteomes" id="UP000410492"/>
    </source>
</evidence>
<reference evidence="1 2" key="1">
    <citation type="submission" date="2019-01" db="EMBL/GenBank/DDBJ databases">
        <authorList>
            <person name="Sayadi A."/>
        </authorList>
    </citation>
    <scope>NUCLEOTIDE SEQUENCE [LARGE SCALE GENOMIC DNA]</scope>
</reference>
<organism evidence="1 2">
    <name type="scientific">Callosobruchus maculatus</name>
    <name type="common">Southern cowpea weevil</name>
    <name type="synonym">Pulse bruchid</name>
    <dbReference type="NCBI Taxonomy" id="64391"/>
    <lineage>
        <taxon>Eukaryota</taxon>
        <taxon>Metazoa</taxon>
        <taxon>Ecdysozoa</taxon>
        <taxon>Arthropoda</taxon>
        <taxon>Hexapoda</taxon>
        <taxon>Insecta</taxon>
        <taxon>Pterygota</taxon>
        <taxon>Neoptera</taxon>
        <taxon>Endopterygota</taxon>
        <taxon>Coleoptera</taxon>
        <taxon>Polyphaga</taxon>
        <taxon>Cucujiformia</taxon>
        <taxon>Chrysomeloidea</taxon>
        <taxon>Chrysomelidae</taxon>
        <taxon>Bruchinae</taxon>
        <taxon>Bruchini</taxon>
        <taxon>Callosobruchus</taxon>
    </lineage>
</organism>
<dbReference type="AlphaFoldDB" id="A0A653DV62"/>
<name>A0A653DV62_CALMS</name>
<protein>
    <submittedName>
        <fullName evidence="1">Uncharacterized protein</fullName>
    </submittedName>
</protein>
<accession>A0A653DV62</accession>
<feature type="non-terminal residue" evidence="1">
    <location>
        <position position="122"/>
    </location>
</feature>
<evidence type="ECO:0000313" key="1">
    <source>
        <dbReference type="EMBL" id="VEN64103.1"/>
    </source>
</evidence>
<dbReference type="Proteomes" id="UP000410492">
    <property type="component" value="Unassembled WGS sequence"/>
</dbReference>
<dbReference type="EMBL" id="CAACVG010015120">
    <property type="protein sequence ID" value="VEN64103.1"/>
    <property type="molecule type" value="Genomic_DNA"/>
</dbReference>